<evidence type="ECO:0000313" key="3">
    <source>
        <dbReference type="EnsemblPlants" id="KQK18820"/>
    </source>
</evidence>
<dbReference type="EnsemblPlants" id="KQK18820">
    <property type="protein sequence ID" value="KQK18820"/>
    <property type="gene ID" value="BRADI_1g44942v3"/>
</dbReference>
<reference evidence="2" key="2">
    <citation type="submission" date="2017-06" db="EMBL/GenBank/DDBJ databases">
        <title>WGS assembly of Brachypodium distachyon.</title>
        <authorList>
            <consortium name="The International Brachypodium Initiative"/>
            <person name="Lucas S."/>
            <person name="Harmon-Smith M."/>
            <person name="Lail K."/>
            <person name="Tice H."/>
            <person name="Grimwood J."/>
            <person name="Bruce D."/>
            <person name="Barry K."/>
            <person name="Shu S."/>
            <person name="Lindquist E."/>
            <person name="Wang M."/>
            <person name="Pitluck S."/>
            <person name="Vogel J.P."/>
            <person name="Garvin D.F."/>
            <person name="Mockler T.C."/>
            <person name="Schmutz J."/>
            <person name="Rokhsar D."/>
            <person name="Bevan M.W."/>
        </authorList>
    </citation>
    <scope>NUCLEOTIDE SEQUENCE</scope>
    <source>
        <strain evidence="2">Bd21</strain>
    </source>
</reference>
<evidence type="ECO:0000313" key="2">
    <source>
        <dbReference type="EMBL" id="KQK18820.1"/>
    </source>
</evidence>
<dbReference type="Gramene" id="KQK18820">
    <property type="protein sequence ID" value="KQK18820"/>
    <property type="gene ID" value="BRADI_1g44942v3"/>
</dbReference>
<protein>
    <submittedName>
        <fullName evidence="2 3">Uncharacterized protein</fullName>
    </submittedName>
</protein>
<dbReference type="AlphaFoldDB" id="A0A0Q3K3A2"/>
<feature type="region of interest" description="Disordered" evidence="1">
    <location>
        <begin position="1"/>
        <end position="56"/>
    </location>
</feature>
<gene>
    <name evidence="2" type="ORF">BRADI_1g44942v3</name>
</gene>
<evidence type="ECO:0000313" key="4">
    <source>
        <dbReference type="Proteomes" id="UP000008810"/>
    </source>
</evidence>
<proteinExistence type="predicted"/>
<dbReference type="EMBL" id="CM000880">
    <property type="protein sequence ID" value="KQK18820.1"/>
    <property type="molecule type" value="Genomic_DNA"/>
</dbReference>
<reference evidence="2 3" key="1">
    <citation type="journal article" date="2010" name="Nature">
        <title>Genome sequencing and analysis of the model grass Brachypodium distachyon.</title>
        <authorList>
            <consortium name="International Brachypodium Initiative"/>
        </authorList>
    </citation>
    <scope>NUCLEOTIDE SEQUENCE [LARGE SCALE GENOMIC DNA]</scope>
    <source>
        <strain evidence="2 3">Bd21</strain>
    </source>
</reference>
<keyword evidence="4" id="KW-1185">Reference proteome</keyword>
<dbReference type="InParanoid" id="A0A0Q3K3A2"/>
<reference evidence="3" key="3">
    <citation type="submission" date="2018-08" db="UniProtKB">
        <authorList>
            <consortium name="EnsemblPlants"/>
        </authorList>
    </citation>
    <scope>IDENTIFICATION</scope>
    <source>
        <strain evidence="3">cv. Bd21</strain>
    </source>
</reference>
<dbReference type="Proteomes" id="UP000008810">
    <property type="component" value="Chromosome 1"/>
</dbReference>
<organism evidence="2">
    <name type="scientific">Brachypodium distachyon</name>
    <name type="common">Purple false brome</name>
    <name type="synonym">Trachynia distachya</name>
    <dbReference type="NCBI Taxonomy" id="15368"/>
    <lineage>
        <taxon>Eukaryota</taxon>
        <taxon>Viridiplantae</taxon>
        <taxon>Streptophyta</taxon>
        <taxon>Embryophyta</taxon>
        <taxon>Tracheophyta</taxon>
        <taxon>Spermatophyta</taxon>
        <taxon>Magnoliopsida</taxon>
        <taxon>Liliopsida</taxon>
        <taxon>Poales</taxon>
        <taxon>Poaceae</taxon>
        <taxon>BOP clade</taxon>
        <taxon>Pooideae</taxon>
        <taxon>Stipodae</taxon>
        <taxon>Brachypodieae</taxon>
        <taxon>Brachypodium</taxon>
    </lineage>
</organism>
<sequence length="150" mass="15523">MRFVLVRSSLSPSTLTPDSSPPQFPLLSRFAPPPFRSTAGNSPPPPSGYRGTTPTTLLHSPAEAHLAASPTKIRQRGAHLGVHLVPVQDHPPSCSSTPAALLALPASLPCRSISVCGAPSPTYQAAAVHRVTGCPTPADVLCLLFVCGGF</sequence>
<feature type="compositionally biased region" description="Low complexity" evidence="1">
    <location>
        <begin position="8"/>
        <end position="18"/>
    </location>
</feature>
<name>A0A0Q3K3A2_BRADI</name>
<evidence type="ECO:0000256" key="1">
    <source>
        <dbReference type="SAM" id="MobiDB-lite"/>
    </source>
</evidence>
<accession>A0A0Q3K3A2</accession>